<dbReference type="EMBL" id="CM023490">
    <property type="protein sequence ID" value="KAH6942774.1"/>
    <property type="molecule type" value="Genomic_DNA"/>
</dbReference>
<keyword evidence="2" id="KW-1185">Reference proteome</keyword>
<protein>
    <submittedName>
        <fullName evidence="1">Uncharacterized protein</fullName>
    </submittedName>
</protein>
<name>A0ACB7TD35_HYAAI</name>
<sequence length="121" mass="12971">MPTQNLGQQLAHAKDTLDCAYFLGVVCKIPCGGCDTSYIGEIGNFKWHLKQHHNNVAKGYTTANTWADQHNQAGHTDACIRPVVSDYDYRASLQSAVAGPCSGTRTLSATLFGTSLKPANG</sequence>
<accession>A0ACB7TD35</accession>
<organism evidence="1 2">
    <name type="scientific">Hyalomma asiaticum</name>
    <name type="common">Tick</name>
    <dbReference type="NCBI Taxonomy" id="266040"/>
    <lineage>
        <taxon>Eukaryota</taxon>
        <taxon>Metazoa</taxon>
        <taxon>Ecdysozoa</taxon>
        <taxon>Arthropoda</taxon>
        <taxon>Chelicerata</taxon>
        <taxon>Arachnida</taxon>
        <taxon>Acari</taxon>
        <taxon>Parasitiformes</taxon>
        <taxon>Ixodida</taxon>
        <taxon>Ixodoidea</taxon>
        <taxon>Ixodidae</taxon>
        <taxon>Hyalomminae</taxon>
        <taxon>Hyalomma</taxon>
    </lineage>
</organism>
<evidence type="ECO:0000313" key="1">
    <source>
        <dbReference type="EMBL" id="KAH6942774.1"/>
    </source>
</evidence>
<comment type="caution">
    <text evidence="1">The sequence shown here is derived from an EMBL/GenBank/DDBJ whole genome shotgun (WGS) entry which is preliminary data.</text>
</comment>
<evidence type="ECO:0000313" key="2">
    <source>
        <dbReference type="Proteomes" id="UP000821845"/>
    </source>
</evidence>
<reference evidence="1" key="1">
    <citation type="submission" date="2020-05" db="EMBL/GenBank/DDBJ databases">
        <title>Large-scale comparative analyses of tick genomes elucidate their genetic diversity and vector capacities.</title>
        <authorList>
            <person name="Jia N."/>
            <person name="Wang J."/>
            <person name="Shi W."/>
            <person name="Du L."/>
            <person name="Sun Y."/>
            <person name="Zhan W."/>
            <person name="Jiang J."/>
            <person name="Wang Q."/>
            <person name="Zhang B."/>
            <person name="Ji P."/>
            <person name="Sakyi L.B."/>
            <person name="Cui X."/>
            <person name="Yuan T."/>
            <person name="Jiang B."/>
            <person name="Yang W."/>
            <person name="Lam T.T.-Y."/>
            <person name="Chang Q."/>
            <person name="Ding S."/>
            <person name="Wang X."/>
            <person name="Zhu J."/>
            <person name="Ruan X."/>
            <person name="Zhao L."/>
            <person name="Wei J."/>
            <person name="Que T."/>
            <person name="Du C."/>
            <person name="Cheng J."/>
            <person name="Dai P."/>
            <person name="Han X."/>
            <person name="Huang E."/>
            <person name="Gao Y."/>
            <person name="Liu J."/>
            <person name="Shao H."/>
            <person name="Ye R."/>
            <person name="Li L."/>
            <person name="Wei W."/>
            <person name="Wang X."/>
            <person name="Wang C."/>
            <person name="Yang T."/>
            <person name="Huo Q."/>
            <person name="Li W."/>
            <person name="Guo W."/>
            <person name="Chen H."/>
            <person name="Zhou L."/>
            <person name="Ni X."/>
            <person name="Tian J."/>
            <person name="Zhou Y."/>
            <person name="Sheng Y."/>
            <person name="Liu T."/>
            <person name="Pan Y."/>
            <person name="Xia L."/>
            <person name="Li J."/>
            <person name="Zhao F."/>
            <person name="Cao W."/>
        </authorList>
    </citation>
    <scope>NUCLEOTIDE SEQUENCE</scope>
    <source>
        <strain evidence="1">Hyas-2018</strain>
    </source>
</reference>
<proteinExistence type="predicted"/>
<gene>
    <name evidence="1" type="ORF">HPB50_010138</name>
</gene>
<dbReference type="Proteomes" id="UP000821845">
    <property type="component" value="Chromosome 10"/>
</dbReference>